<evidence type="ECO:0000256" key="1">
    <source>
        <dbReference type="SAM" id="Phobius"/>
    </source>
</evidence>
<evidence type="ECO:0000313" key="3">
    <source>
        <dbReference type="Proteomes" id="UP000215914"/>
    </source>
</evidence>
<evidence type="ECO:0000313" key="2">
    <source>
        <dbReference type="EMBL" id="KAF5756553.1"/>
    </source>
</evidence>
<keyword evidence="1" id="KW-0812">Transmembrane</keyword>
<dbReference type="AlphaFoldDB" id="A0A9K3GVI8"/>
<protein>
    <submittedName>
        <fullName evidence="2">ClpP/crotonase-like domain superfamily</fullName>
    </submittedName>
</protein>
<organism evidence="2 3">
    <name type="scientific">Helianthus annuus</name>
    <name type="common">Common sunflower</name>
    <dbReference type="NCBI Taxonomy" id="4232"/>
    <lineage>
        <taxon>Eukaryota</taxon>
        <taxon>Viridiplantae</taxon>
        <taxon>Streptophyta</taxon>
        <taxon>Embryophyta</taxon>
        <taxon>Tracheophyta</taxon>
        <taxon>Spermatophyta</taxon>
        <taxon>Magnoliopsida</taxon>
        <taxon>eudicotyledons</taxon>
        <taxon>Gunneridae</taxon>
        <taxon>Pentapetalae</taxon>
        <taxon>asterids</taxon>
        <taxon>campanulids</taxon>
        <taxon>Asterales</taxon>
        <taxon>Asteraceae</taxon>
        <taxon>Asteroideae</taxon>
        <taxon>Heliantheae alliance</taxon>
        <taxon>Heliantheae</taxon>
        <taxon>Helianthus</taxon>
    </lineage>
</organism>
<dbReference type="SUPFAM" id="SSF52096">
    <property type="entry name" value="ClpP/crotonase"/>
    <property type="match status" value="1"/>
</dbReference>
<proteinExistence type="predicted"/>
<dbReference type="Gene3D" id="3.90.226.10">
    <property type="entry name" value="2-enoyl-CoA Hydratase, Chain A, domain 1"/>
    <property type="match status" value="1"/>
</dbReference>
<keyword evidence="1" id="KW-1133">Transmembrane helix</keyword>
<gene>
    <name evidence="2" type="ORF">HanXRQr2_Chr17g0816051</name>
</gene>
<dbReference type="EMBL" id="MNCJ02000332">
    <property type="protein sequence ID" value="KAF5756553.1"/>
    <property type="molecule type" value="Genomic_DNA"/>
</dbReference>
<reference evidence="2" key="2">
    <citation type="submission" date="2020-06" db="EMBL/GenBank/DDBJ databases">
        <title>Helianthus annuus Genome sequencing and assembly Release 2.</title>
        <authorList>
            <person name="Gouzy J."/>
            <person name="Langlade N."/>
            <person name="Munos S."/>
        </authorList>
    </citation>
    <scope>NUCLEOTIDE SEQUENCE</scope>
    <source>
        <tissue evidence="2">Leaves</tissue>
    </source>
</reference>
<comment type="caution">
    <text evidence="2">The sequence shown here is derived from an EMBL/GenBank/DDBJ whole genome shotgun (WGS) entry which is preliminary data.</text>
</comment>
<feature type="transmembrane region" description="Helical" evidence="1">
    <location>
        <begin position="29"/>
        <end position="50"/>
    </location>
</feature>
<reference evidence="2" key="1">
    <citation type="journal article" date="2017" name="Nature">
        <title>The sunflower genome provides insights into oil metabolism, flowering and Asterid evolution.</title>
        <authorList>
            <person name="Badouin H."/>
            <person name="Gouzy J."/>
            <person name="Grassa C.J."/>
            <person name="Murat F."/>
            <person name="Staton S.E."/>
            <person name="Cottret L."/>
            <person name="Lelandais-Briere C."/>
            <person name="Owens G.L."/>
            <person name="Carrere S."/>
            <person name="Mayjonade B."/>
            <person name="Legrand L."/>
            <person name="Gill N."/>
            <person name="Kane N.C."/>
            <person name="Bowers J.E."/>
            <person name="Hubner S."/>
            <person name="Bellec A."/>
            <person name="Berard A."/>
            <person name="Berges H."/>
            <person name="Blanchet N."/>
            <person name="Boniface M.C."/>
            <person name="Brunel D."/>
            <person name="Catrice O."/>
            <person name="Chaidir N."/>
            <person name="Claudel C."/>
            <person name="Donnadieu C."/>
            <person name="Faraut T."/>
            <person name="Fievet G."/>
            <person name="Helmstetter N."/>
            <person name="King M."/>
            <person name="Knapp S.J."/>
            <person name="Lai Z."/>
            <person name="Le Paslier M.C."/>
            <person name="Lippi Y."/>
            <person name="Lorenzon L."/>
            <person name="Mandel J.R."/>
            <person name="Marage G."/>
            <person name="Marchand G."/>
            <person name="Marquand E."/>
            <person name="Bret-Mestries E."/>
            <person name="Morien E."/>
            <person name="Nambeesan S."/>
            <person name="Nguyen T."/>
            <person name="Pegot-Espagnet P."/>
            <person name="Pouilly N."/>
            <person name="Raftis F."/>
            <person name="Sallet E."/>
            <person name="Schiex T."/>
            <person name="Thomas J."/>
            <person name="Vandecasteele C."/>
            <person name="Vares D."/>
            <person name="Vear F."/>
            <person name="Vautrin S."/>
            <person name="Crespi M."/>
            <person name="Mangin B."/>
            <person name="Burke J.M."/>
            <person name="Salse J."/>
            <person name="Munos S."/>
            <person name="Vincourt P."/>
            <person name="Rieseberg L.H."/>
            <person name="Langlade N.B."/>
        </authorList>
    </citation>
    <scope>NUCLEOTIDE SEQUENCE</scope>
    <source>
        <tissue evidence="2">Leaves</tissue>
    </source>
</reference>
<dbReference type="Gramene" id="mRNA:HanXRQr2_Chr17g0816051">
    <property type="protein sequence ID" value="mRNA:HanXRQr2_Chr17g0816051"/>
    <property type="gene ID" value="HanXRQr2_Chr17g0816051"/>
</dbReference>
<keyword evidence="3" id="KW-1185">Reference proteome</keyword>
<keyword evidence="1" id="KW-0472">Membrane</keyword>
<accession>A0A9K3GVI8</accession>
<name>A0A9K3GVI8_HELAN</name>
<sequence length="76" mass="8500">MATGLESKLRYASVHILSDTMEAARKPSVAAIVGVALGGGLEAAMVLPLLREKHDEFMLRELVKRWSNHKIMVRWL</sequence>
<dbReference type="Proteomes" id="UP000215914">
    <property type="component" value="Unassembled WGS sequence"/>
</dbReference>
<dbReference type="InterPro" id="IPR029045">
    <property type="entry name" value="ClpP/crotonase-like_dom_sf"/>
</dbReference>